<dbReference type="InterPro" id="IPR001344">
    <property type="entry name" value="Chloro_AB-bd_pln"/>
</dbReference>
<dbReference type="EMBL" id="HBGY01006951">
    <property type="protein sequence ID" value="CAD9564026.1"/>
    <property type="molecule type" value="Transcribed_RNA"/>
</dbReference>
<feature type="signal peptide" evidence="10">
    <location>
        <begin position="1"/>
        <end position="21"/>
    </location>
</feature>
<keyword evidence="9" id="KW-1133">Transmembrane helix</keyword>
<feature type="binding site" description="axial binding residue" evidence="8">
    <location>
        <position position="98"/>
    </location>
    <ligand>
        <name>chlorophyll b</name>
        <dbReference type="ChEBI" id="CHEBI:61721"/>
        <label>1</label>
    </ligand>
    <ligandPart>
        <name>Mg</name>
        <dbReference type="ChEBI" id="CHEBI:25107"/>
    </ligandPart>
</feature>
<dbReference type="SUPFAM" id="SSF103511">
    <property type="entry name" value="Chlorophyll a-b binding protein"/>
    <property type="match status" value="1"/>
</dbReference>
<feature type="binding site" evidence="8">
    <location>
        <position position="206"/>
    </location>
    <ligand>
        <name>chlorophyll a</name>
        <dbReference type="ChEBI" id="CHEBI:58416"/>
        <label>1</label>
    </ligand>
</feature>
<evidence type="ECO:0000256" key="4">
    <source>
        <dbReference type="ARBA" id="ARBA00022528"/>
    </source>
</evidence>
<dbReference type="GO" id="GO:0016168">
    <property type="term" value="F:chlorophyll binding"/>
    <property type="evidence" value="ECO:0007669"/>
    <property type="project" value="UniProtKB-KW"/>
</dbReference>
<feature type="binding site" evidence="8">
    <location>
        <position position="194"/>
    </location>
    <ligand>
        <name>chlorophyll a</name>
        <dbReference type="ChEBI" id="CHEBI:58416"/>
        <label>1</label>
    </ligand>
</feature>
<name>A0A7S2K4H3_9STRA</name>
<dbReference type="GO" id="GO:0030076">
    <property type="term" value="C:light-harvesting complex"/>
    <property type="evidence" value="ECO:0007669"/>
    <property type="project" value="UniProtKB-KW"/>
</dbReference>
<evidence type="ECO:0000256" key="1">
    <source>
        <dbReference type="ARBA" id="ARBA00004022"/>
    </source>
</evidence>
<keyword evidence="6" id="KW-0934">Plastid</keyword>
<dbReference type="AlphaFoldDB" id="A0A7S2K4H3"/>
<dbReference type="PANTHER" id="PTHR21649">
    <property type="entry name" value="CHLOROPHYLL A/B BINDING PROTEIN"/>
    <property type="match status" value="1"/>
</dbReference>
<evidence type="ECO:0000256" key="7">
    <source>
        <dbReference type="ARBA" id="ARBA00023243"/>
    </source>
</evidence>
<dbReference type="GO" id="GO:0009507">
    <property type="term" value="C:chloroplast"/>
    <property type="evidence" value="ECO:0007669"/>
    <property type="project" value="UniProtKB-SubCell"/>
</dbReference>
<keyword evidence="5" id="KW-0602">Photosynthesis</keyword>
<keyword evidence="9" id="KW-0812">Transmembrane</keyword>
<organism evidence="11">
    <name type="scientific">Leptocylindrus danicus</name>
    <dbReference type="NCBI Taxonomy" id="163516"/>
    <lineage>
        <taxon>Eukaryota</taxon>
        <taxon>Sar</taxon>
        <taxon>Stramenopiles</taxon>
        <taxon>Ochrophyta</taxon>
        <taxon>Bacillariophyta</taxon>
        <taxon>Coscinodiscophyceae</taxon>
        <taxon>Chaetocerotophycidae</taxon>
        <taxon>Leptocylindrales</taxon>
        <taxon>Leptocylindraceae</taxon>
        <taxon>Leptocylindrus</taxon>
    </lineage>
</organism>
<accession>A0A7S2K4H3</accession>
<dbReference type="Pfam" id="PF00504">
    <property type="entry name" value="Chloroa_b-bind"/>
    <property type="match status" value="1"/>
</dbReference>
<keyword evidence="7" id="KW-0437">Light-harvesting polypeptide</keyword>
<dbReference type="GO" id="GO:0009765">
    <property type="term" value="P:photosynthesis, light harvesting"/>
    <property type="evidence" value="ECO:0007669"/>
    <property type="project" value="InterPro"/>
</dbReference>
<proteinExistence type="inferred from homology"/>
<evidence type="ECO:0000313" key="11">
    <source>
        <dbReference type="EMBL" id="CAD9564026.1"/>
    </source>
</evidence>
<sequence>MKFYAITAILFSMLQDSSVIAFNNAPNGVQAGRKTETGLAQSTTTSELPEMSIAVPFMKRPEVLTGEMPGDVGLDYFGFAKSKRALMGYREAEIKHARLAMLAVVGWPVSELLDLDASGHAPTILNGGLEKINPLFWGAFFLFATLIDLYGIYKEVTARNYAFPGDLGFDPLGLYPEDEEGQFNMQLAEIKHGRIAMIAVAVIGLQEYLGQEGVVEKTPIFEPVRALIMNTADNMDYTGEML</sequence>
<evidence type="ECO:0000256" key="2">
    <source>
        <dbReference type="ARBA" id="ARBA00004229"/>
    </source>
</evidence>
<reference evidence="11" key="1">
    <citation type="submission" date="2021-01" db="EMBL/GenBank/DDBJ databases">
        <authorList>
            <person name="Corre E."/>
            <person name="Pelletier E."/>
            <person name="Niang G."/>
            <person name="Scheremetjew M."/>
            <person name="Finn R."/>
            <person name="Kale V."/>
            <person name="Holt S."/>
            <person name="Cochrane G."/>
            <person name="Meng A."/>
            <person name="Brown T."/>
            <person name="Cohen L."/>
        </authorList>
    </citation>
    <scope>NUCLEOTIDE SEQUENCE</scope>
    <source>
        <strain evidence="11">B650</strain>
    </source>
</reference>
<dbReference type="Gene3D" id="1.10.3460.10">
    <property type="entry name" value="Chlorophyll a/b binding protein domain"/>
    <property type="match status" value="1"/>
</dbReference>
<protein>
    <recommendedName>
        <fullName evidence="12">Plastid light harvesting protein</fullName>
    </recommendedName>
</protein>
<feature type="transmembrane region" description="Helical" evidence="9">
    <location>
        <begin position="135"/>
        <end position="153"/>
    </location>
</feature>
<keyword evidence="8" id="KW-0148">Chlorophyll</keyword>
<feature type="binding site" evidence="8">
    <location>
        <position position="96"/>
    </location>
    <ligand>
        <name>chlorophyll a</name>
        <dbReference type="ChEBI" id="CHEBI:58416"/>
        <label>1</label>
    </ligand>
</feature>
<evidence type="ECO:0008006" key="12">
    <source>
        <dbReference type="Google" id="ProtNLM"/>
    </source>
</evidence>
<gene>
    <name evidence="11" type="ORF">LDAN0321_LOCUS4292</name>
</gene>
<comment type="function">
    <text evidence="1">The light-harvesting complex (LHC) functions as a light receptor, it captures and delivers excitation energy to photosystems with which it is closely associated. Energy is transferred from the carotenoid and chlorophyll C (or B) to chlorophyll A and the photosynthetic reaction centers where it is used to synthesize ATP and reducing power.</text>
</comment>
<evidence type="ECO:0000256" key="3">
    <source>
        <dbReference type="ARBA" id="ARBA00005933"/>
    </source>
</evidence>
<keyword evidence="10" id="KW-0732">Signal</keyword>
<keyword evidence="4" id="KW-0150">Chloroplast</keyword>
<evidence type="ECO:0000256" key="9">
    <source>
        <dbReference type="SAM" id="Phobius"/>
    </source>
</evidence>
<feature type="chain" id="PRO_5031259460" description="Plastid light harvesting protein" evidence="10">
    <location>
        <begin position="22"/>
        <end position="242"/>
    </location>
</feature>
<comment type="similarity">
    <text evidence="3">Belongs to the fucoxanthin chlorophyll protein family.</text>
</comment>
<evidence type="ECO:0000256" key="10">
    <source>
        <dbReference type="SAM" id="SignalP"/>
    </source>
</evidence>
<evidence type="ECO:0000256" key="8">
    <source>
        <dbReference type="PIRSR" id="PIRSR601344-1"/>
    </source>
</evidence>
<dbReference type="InterPro" id="IPR022796">
    <property type="entry name" value="Chloroa_b-bind"/>
</dbReference>
<keyword evidence="9" id="KW-0472">Membrane</keyword>
<evidence type="ECO:0000256" key="6">
    <source>
        <dbReference type="ARBA" id="ARBA00022640"/>
    </source>
</evidence>
<feature type="binding site" evidence="8">
    <location>
        <position position="189"/>
    </location>
    <ligand>
        <name>chlorophyll a</name>
        <dbReference type="ChEBI" id="CHEBI:58416"/>
        <label>1</label>
    </ligand>
</feature>
<feature type="binding site" evidence="8">
    <location>
        <position position="93"/>
    </location>
    <ligand>
        <name>chlorophyll a</name>
        <dbReference type="ChEBI" id="CHEBI:58416"/>
        <label>1</label>
    </ligand>
</feature>
<dbReference type="GO" id="GO:0016020">
    <property type="term" value="C:membrane"/>
    <property type="evidence" value="ECO:0007669"/>
    <property type="project" value="InterPro"/>
</dbReference>
<keyword evidence="8" id="KW-0157">Chromophore</keyword>
<comment type="subcellular location">
    <subcellularLocation>
        <location evidence="2">Plastid</location>
        <location evidence="2">Chloroplast</location>
    </subcellularLocation>
</comment>
<evidence type="ECO:0000256" key="5">
    <source>
        <dbReference type="ARBA" id="ARBA00022531"/>
    </source>
</evidence>